<evidence type="ECO:0000256" key="2">
    <source>
        <dbReference type="ARBA" id="ARBA00023136"/>
    </source>
</evidence>
<keyword evidence="3" id="KW-1015">Disulfide bond</keyword>
<keyword evidence="4" id="KW-0325">Glycoprotein</keyword>
<dbReference type="AlphaFoldDB" id="A0AAR5QK74"/>
<dbReference type="InterPro" id="IPR007110">
    <property type="entry name" value="Ig-like_dom"/>
</dbReference>
<keyword evidence="2" id="KW-0472">Membrane</keyword>
<feature type="domain" description="Ig-like" evidence="7">
    <location>
        <begin position="492"/>
        <end position="592"/>
    </location>
</feature>
<dbReference type="GO" id="GO:0005886">
    <property type="term" value="C:plasma membrane"/>
    <property type="evidence" value="ECO:0007669"/>
    <property type="project" value="TreeGrafter"/>
</dbReference>
<feature type="region of interest" description="Disordered" evidence="6">
    <location>
        <begin position="47"/>
        <end position="78"/>
    </location>
</feature>
<reference evidence="9" key="1">
    <citation type="journal article" date="2013" name="Genome Biol.">
        <title>Draft genome of the mountain pine beetle, Dendroctonus ponderosae Hopkins, a major forest pest.</title>
        <authorList>
            <person name="Keeling C.I."/>
            <person name="Yuen M.M."/>
            <person name="Liao N.Y."/>
            <person name="Docking T.R."/>
            <person name="Chan S.K."/>
            <person name="Taylor G.A."/>
            <person name="Palmquist D.L."/>
            <person name="Jackman S.D."/>
            <person name="Nguyen A."/>
            <person name="Li M."/>
            <person name="Henderson H."/>
            <person name="Janes J.K."/>
            <person name="Zhao Y."/>
            <person name="Pandoh P."/>
            <person name="Moore R."/>
            <person name="Sperling F.A."/>
            <person name="Huber D.P."/>
            <person name="Birol I."/>
            <person name="Jones S.J."/>
            <person name="Bohlmann J."/>
        </authorList>
    </citation>
    <scope>NUCLEOTIDE SEQUENCE</scope>
</reference>
<dbReference type="CDD" id="cd00096">
    <property type="entry name" value="Ig"/>
    <property type="match status" value="2"/>
</dbReference>
<dbReference type="EnsemblMetazoa" id="XM_019918032.1">
    <property type="protein sequence ID" value="XP_019773591.1"/>
    <property type="gene ID" value="LOC109546873"/>
</dbReference>
<dbReference type="InterPro" id="IPR003599">
    <property type="entry name" value="Ig_sub"/>
</dbReference>
<sequence>MCFPIQPLQNRHGIVDDMRSRLIGVVKWIKLTVLLALLTSAIGHAESKAHTRHPHSGSAHRRPTRADTRTNLSYEKTGSNGDRYREMFAKQNTEIVLDCAVNINFSTSIWVKDGQMVQTILKDNSNNKRVIGHRFLVDASGNLYIDNVRLEDDGKWQCEAEDGFGFVVQGKPIVLTVLDPPKKAYLMIDNRILDPGNPFIPVKENADLTVSCVVDEGNPKASLSWELTLGSMALLDMPELPLEVLNLTETVVDQKAGARNDAHMGKVLRAHHNATLTCFINHIALDQPLNVSVLLNVQYTPSFAISREPGFGFPIREGMPVSLKCDVDSNPKAKPIWQKDDGDPPVMQNPNGFLNFSEIRREHSGWYKCIARHMLGRFSSIGYFLNVHDVEVTQEPDFDVGELSSTGRQVEVSLGGAVQLACPPGISGCWARVESGTGRLDPIGAYQELRLDNVIYQEGGEYRCVAPSKENTKRVEAIRHALSVDVIVTGRPTVMPTNKSITAVSGQPLTLTMEFCANPTYTKVFWIAKNQKVYRPGDADNTIIAYRITNTTTLHCHQAVLFLTKVTAIDTGEYNFIVRSPHGLAEGTFFVNMTYASSYHTPQLKSSSSSETHRITLTTIYLNVIVLLLKNC</sequence>
<reference evidence="8" key="2">
    <citation type="submission" date="2024-08" db="UniProtKB">
        <authorList>
            <consortium name="EnsemblMetazoa"/>
        </authorList>
    </citation>
    <scope>IDENTIFICATION</scope>
</reference>
<protein>
    <recommendedName>
        <fullName evidence="7">Ig-like domain-containing protein</fullName>
    </recommendedName>
</protein>
<dbReference type="GO" id="GO:0005911">
    <property type="term" value="C:cell-cell junction"/>
    <property type="evidence" value="ECO:0007669"/>
    <property type="project" value="TreeGrafter"/>
</dbReference>
<dbReference type="GeneID" id="109546873"/>
<dbReference type="InterPro" id="IPR013162">
    <property type="entry name" value="CD80_C2-set"/>
</dbReference>
<evidence type="ECO:0000313" key="9">
    <source>
        <dbReference type="Proteomes" id="UP000019118"/>
    </source>
</evidence>
<dbReference type="InterPro" id="IPR013783">
    <property type="entry name" value="Ig-like_fold"/>
</dbReference>
<dbReference type="KEGG" id="dpa:109546873"/>
<name>A0AAR5QK74_DENPD</name>
<feature type="compositionally biased region" description="Polar residues" evidence="6">
    <location>
        <begin position="69"/>
        <end position="78"/>
    </location>
</feature>
<evidence type="ECO:0000256" key="3">
    <source>
        <dbReference type="ARBA" id="ARBA00023157"/>
    </source>
</evidence>
<dbReference type="SMART" id="SM00408">
    <property type="entry name" value="IGc2"/>
    <property type="match status" value="3"/>
</dbReference>
<dbReference type="InterPro" id="IPR036179">
    <property type="entry name" value="Ig-like_dom_sf"/>
</dbReference>
<comment type="subcellular location">
    <subcellularLocation>
        <location evidence="1">Membrane</location>
        <topology evidence="1">Single-pass type I membrane protein</topology>
    </subcellularLocation>
</comment>
<dbReference type="GO" id="GO:0050839">
    <property type="term" value="F:cell adhesion molecule binding"/>
    <property type="evidence" value="ECO:0007669"/>
    <property type="project" value="TreeGrafter"/>
</dbReference>
<dbReference type="Proteomes" id="UP000019118">
    <property type="component" value="Unassembled WGS sequence"/>
</dbReference>
<keyword evidence="9" id="KW-1185">Reference proteome</keyword>
<evidence type="ECO:0000256" key="4">
    <source>
        <dbReference type="ARBA" id="ARBA00023180"/>
    </source>
</evidence>
<dbReference type="PANTHER" id="PTHR11640:SF155">
    <property type="entry name" value="IG-LIKE DOMAIN-CONTAINING PROTEIN"/>
    <property type="match status" value="1"/>
</dbReference>
<dbReference type="PROSITE" id="PS50835">
    <property type="entry name" value="IG_LIKE"/>
    <property type="match status" value="4"/>
</dbReference>
<dbReference type="Pfam" id="PF08205">
    <property type="entry name" value="C2-set_2"/>
    <property type="match status" value="1"/>
</dbReference>
<dbReference type="PANTHER" id="PTHR11640">
    <property type="entry name" value="NEPHRIN"/>
    <property type="match status" value="1"/>
</dbReference>
<evidence type="ECO:0000259" key="7">
    <source>
        <dbReference type="PROSITE" id="PS50835"/>
    </source>
</evidence>
<feature type="domain" description="Ig-like" evidence="7">
    <location>
        <begin position="301"/>
        <end position="373"/>
    </location>
</feature>
<dbReference type="RefSeq" id="XP_048525026.1">
    <property type="nucleotide sequence ID" value="XM_048669069.1"/>
</dbReference>
<dbReference type="Gene3D" id="2.60.40.10">
    <property type="entry name" value="Immunoglobulins"/>
    <property type="match status" value="4"/>
</dbReference>
<evidence type="ECO:0000256" key="6">
    <source>
        <dbReference type="SAM" id="MobiDB-lite"/>
    </source>
</evidence>
<evidence type="ECO:0000256" key="1">
    <source>
        <dbReference type="ARBA" id="ARBA00004479"/>
    </source>
</evidence>
<dbReference type="InterPro" id="IPR003598">
    <property type="entry name" value="Ig_sub2"/>
</dbReference>
<dbReference type="Pfam" id="PF13927">
    <property type="entry name" value="Ig_3"/>
    <property type="match status" value="1"/>
</dbReference>
<keyword evidence="5" id="KW-0393">Immunoglobulin domain</keyword>
<evidence type="ECO:0000256" key="5">
    <source>
        <dbReference type="ARBA" id="ARBA00023319"/>
    </source>
</evidence>
<organism evidence="8 9">
    <name type="scientific">Dendroctonus ponderosae</name>
    <name type="common">Mountain pine beetle</name>
    <dbReference type="NCBI Taxonomy" id="77166"/>
    <lineage>
        <taxon>Eukaryota</taxon>
        <taxon>Metazoa</taxon>
        <taxon>Ecdysozoa</taxon>
        <taxon>Arthropoda</taxon>
        <taxon>Hexapoda</taxon>
        <taxon>Insecta</taxon>
        <taxon>Pterygota</taxon>
        <taxon>Neoptera</taxon>
        <taxon>Endopterygota</taxon>
        <taxon>Coleoptera</taxon>
        <taxon>Polyphaga</taxon>
        <taxon>Cucujiformia</taxon>
        <taxon>Curculionidae</taxon>
        <taxon>Scolytinae</taxon>
        <taxon>Dendroctonus</taxon>
    </lineage>
</organism>
<feature type="compositionally biased region" description="Basic residues" evidence="6">
    <location>
        <begin position="50"/>
        <end position="63"/>
    </location>
</feature>
<dbReference type="SUPFAM" id="SSF48726">
    <property type="entry name" value="Immunoglobulin"/>
    <property type="match status" value="4"/>
</dbReference>
<dbReference type="GO" id="GO:0098609">
    <property type="term" value="P:cell-cell adhesion"/>
    <property type="evidence" value="ECO:0007669"/>
    <property type="project" value="TreeGrafter"/>
</dbReference>
<feature type="domain" description="Ig-like" evidence="7">
    <location>
        <begin position="63"/>
        <end position="174"/>
    </location>
</feature>
<proteinExistence type="predicted"/>
<accession>A0AAR5QK74</accession>
<feature type="domain" description="Ig-like" evidence="7">
    <location>
        <begin position="181"/>
        <end position="292"/>
    </location>
</feature>
<evidence type="ECO:0000313" key="8">
    <source>
        <dbReference type="EnsemblMetazoa" id="XP_019773591.1"/>
    </source>
</evidence>
<dbReference type="CTD" id="36521"/>
<dbReference type="InterPro" id="IPR051275">
    <property type="entry name" value="Cell_adhesion_signaling"/>
</dbReference>
<dbReference type="SMART" id="SM00409">
    <property type="entry name" value="IG"/>
    <property type="match status" value="5"/>
</dbReference>